<dbReference type="Pfam" id="PF04082">
    <property type="entry name" value="Fungal_trans"/>
    <property type="match status" value="1"/>
</dbReference>
<dbReference type="SMART" id="SM00906">
    <property type="entry name" value="Fungal_trans"/>
    <property type="match status" value="1"/>
</dbReference>
<keyword evidence="2" id="KW-0479">Metal-binding</keyword>
<name>A0A093VGA0_TALMA</name>
<evidence type="ECO:0000256" key="5">
    <source>
        <dbReference type="ARBA" id="ARBA00023163"/>
    </source>
</evidence>
<keyword evidence="4" id="KW-0238">DNA-binding</keyword>
<feature type="compositionally biased region" description="Basic and acidic residues" evidence="7">
    <location>
        <begin position="1"/>
        <end position="11"/>
    </location>
</feature>
<dbReference type="GO" id="GO:0005634">
    <property type="term" value="C:nucleus"/>
    <property type="evidence" value="ECO:0007669"/>
    <property type="project" value="UniProtKB-SubCell"/>
</dbReference>
<gene>
    <name evidence="9" type="ORF">GQ26_0221350</name>
</gene>
<protein>
    <submittedName>
        <fullName evidence="9">Putative transcriptional regulatory protein C1F7.11c</fullName>
    </submittedName>
</protein>
<dbReference type="EMBL" id="JPOX01000022">
    <property type="protein sequence ID" value="KFX45751.1"/>
    <property type="molecule type" value="Genomic_DNA"/>
</dbReference>
<dbReference type="eggNOG" id="ENOG502QYWX">
    <property type="taxonomic scope" value="Eukaryota"/>
</dbReference>
<feature type="domain" description="Zn(2)-C6 fungal-type" evidence="8">
    <location>
        <begin position="26"/>
        <end position="54"/>
    </location>
</feature>
<keyword evidence="3" id="KW-0805">Transcription regulation</keyword>
<dbReference type="CDD" id="cd12148">
    <property type="entry name" value="fungal_TF_MHR"/>
    <property type="match status" value="1"/>
</dbReference>
<dbReference type="InterPro" id="IPR007219">
    <property type="entry name" value="XnlR_reg_dom"/>
</dbReference>
<dbReference type="InterPro" id="IPR036864">
    <property type="entry name" value="Zn2-C6_fun-type_DNA-bd_sf"/>
</dbReference>
<feature type="compositionally biased region" description="Acidic residues" evidence="7">
    <location>
        <begin position="598"/>
        <end position="609"/>
    </location>
</feature>
<dbReference type="PROSITE" id="PS00463">
    <property type="entry name" value="ZN2_CY6_FUNGAL_1"/>
    <property type="match status" value="1"/>
</dbReference>
<evidence type="ECO:0000256" key="6">
    <source>
        <dbReference type="ARBA" id="ARBA00023242"/>
    </source>
</evidence>
<dbReference type="GO" id="GO:0006351">
    <property type="term" value="P:DNA-templated transcription"/>
    <property type="evidence" value="ECO:0007669"/>
    <property type="project" value="InterPro"/>
</dbReference>
<dbReference type="CDD" id="cd00067">
    <property type="entry name" value="GAL4"/>
    <property type="match status" value="1"/>
</dbReference>
<dbReference type="GO" id="GO:0008270">
    <property type="term" value="F:zinc ion binding"/>
    <property type="evidence" value="ECO:0007669"/>
    <property type="project" value="InterPro"/>
</dbReference>
<accession>A0A093VGA0</accession>
<reference evidence="9" key="1">
    <citation type="journal article" date="2014" name="PLoS Genet.">
        <title>Signature Gene Expression Reveals Novel Clues to the Molecular Mechanisms of Dimorphic Transition in Penicillium marneffei.</title>
        <authorList>
            <person name="Yang E."/>
            <person name="Wang G."/>
            <person name="Cai J."/>
            <person name="Woo P.C."/>
            <person name="Lau S.K."/>
            <person name="Yuen K.-Y."/>
            <person name="Chow W.-N."/>
            <person name="Lin X."/>
        </authorList>
    </citation>
    <scope>NUCLEOTIDE SEQUENCE [LARGE SCALE GENOMIC DNA]</scope>
    <source>
        <strain evidence="9">PM1</strain>
    </source>
</reference>
<keyword evidence="5" id="KW-0804">Transcription</keyword>
<proteinExistence type="predicted"/>
<dbReference type="Gene3D" id="4.10.240.10">
    <property type="entry name" value="Zn(2)-C6 fungal-type DNA-binding domain"/>
    <property type="match status" value="1"/>
</dbReference>
<keyword evidence="6" id="KW-0539">Nucleus</keyword>
<dbReference type="PROSITE" id="PS50048">
    <property type="entry name" value="ZN2_CY6_FUNGAL_2"/>
    <property type="match status" value="1"/>
</dbReference>
<organism evidence="9">
    <name type="scientific">Talaromyces marneffei PM1</name>
    <dbReference type="NCBI Taxonomy" id="1077442"/>
    <lineage>
        <taxon>Eukaryota</taxon>
        <taxon>Fungi</taxon>
        <taxon>Dikarya</taxon>
        <taxon>Ascomycota</taxon>
        <taxon>Pezizomycotina</taxon>
        <taxon>Eurotiomycetes</taxon>
        <taxon>Eurotiomycetidae</taxon>
        <taxon>Eurotiales</taxon>
        <taxon>Trichocomaceae</taxon>
        <taxon>Talaromyces</taxon>
        <taxon>Talaromyces sect. Talaromyces</taxon>
    </lineage>
</organism>
<feature type="region of interest" description="Disordered" evidence="7">
    <location>
        <begin position="62"/>
        <end position="84"/>
    </location>
</feature>
<sequence length="662" mass="74364">MPPERRRDDRSVSATSTPDGQAREYSCVSCKKRKTRCDRQSPCSKCLELGTECVPGVRAPYSYRKRNRGRPDSLPRPANDTQTNTPGFVQNLWHGLSDKFLAPQATEARTNGSPSLDPIGLVLPGSLGADGDLAQLYPSANHAFILWQKFLENVNPLSKVIHAPSVQPEVIKATTDPSSSSFTSLALLFSIYAAAIMSLTKNDVECLFGQSKEALQHMYTSGAQQALSSAGFMKATNMTLLQAFTIYLLATRHLYNSETMWFLTGLAVRMGQSLRLPQYESNISVFDMQMRRRLWWQILLIDGRAAQLAHSPGPIMLSSGLDFTLPSNLNDADISPSMTGQPIPHEGPTEILFCLLRYELGKFLNEQGSSLHSPSVSVVEKDRLIDKFEKHIERLYLRFCDPALPLHLMASGGARSAICKMRLMAHHPSQQHDTEDAGRTSDILNWSVRMVEYDVLGQSTELLRNFSWHLNVYFQLDAFVFMLIVLQSEHPGLPLVDKAWDLVSETYKYRQYLLMDEARDLHKQVQKLTLKSWEVYQLNRARHGLSVCAAPPIIQQLLQQGLTTNEFGEASGRRQPNGKEGVQSQTDIGTNRIGHGDDADDDDDDDDDASNGLMAYLDNSVASSSYFDSMPSGWDLVPGWDISDWEYWEHLLRETQHSWRNN</sequence>
<dbReference type="InterPro" id="IPR001138">
    <property type="entry name" value="Zn2Cys6_DnaBD"/>
</dbReference>
<dbReference type="PANTHER" id="PTHR31001">
    <property type="entry name" value="UNCHARACTERIZED TRANSCRIPTIONAL REGULATORY PROTEIN"/>
    <property type="match status" value="1"/>
</dbReference>
<comment type="caution">
    <text evidence="9">The sequence shown here is derived from an EMBL/GenBank/DDBJ whole genome shotgun (WGS) entry which is preliminary data.</text>
</comment>
<evidence type="ECO:0000256" key="7">
    <source>
        <dbReference type="SAM" id="MobiDB-lite"/>
    </source>
</evidence>
<feature type="region of interest" description="Disordered" evidence="7">
    <location>
        <begin position="568"/>
        <end position="612"/>
    </location>
</feature>
<dbReference type="SUPFAM" id="SSF57701">
    <property type="entry name" value="Zn2/Cys6 DNA-binding domain"/>
    <property type="match status" value="1"/>
</dbReference>
<evidence type="ECO:0000256" key="3">
    <source>
        <dbReference type="ARBA" id="ARBA00023015"/>
    </source>
</evidence>
<evidence type="ECO:0000256" key="2">
    <source>
        <dbReference type="ARBA" id="ARBA00022723"/>
    </source>
</evidence>
<dbReference type="GO" id="GO:0003677">
    <property type="term" value="F:DNA binding"/>
    <property type="evidence" value="ECO:0007669"/>
    <property type="project" value="UniProtKB-KW"/>
</dbReference>
<evidence type="ECO:0000259" key="8">
    <source>
        <dbReference type="PROSITE" id="PS50048"/>
    </source>
</evidence>
<feature type="region of interest" description="Disordered" evidence="7">
    <location>
        <begin position="1"/>
        <end position="25"/>
    </location>
</feature>
<evidence type="ECO:0000256" key="1">
    <source>
        <dbReference type="ARBA" id="ARBA00004123"/>
    </source>
</evidence>
<evidence type="ECO:0000256" key="4">
    <source>
        <dbReference type="ARBA" id="ARBA00023125"/>
    </source>
</evidence>
<dbReference type="Pfam" id="PF00172">
    <property type="entry name" value="Zn_clus"/>
    <property type="match status" value="1"/>
</dbReference>
<evidence type="ECO:0000313" key="9">
    <source>
        <dbReference type="EMBL" id="KFX45751.1"/>
    </source>
</evidence>
<dbReference type="InterPro" id="IPR050613">
    <property type="entry name" value="Sec_Metabolite_Reg"/>
</dbReference>
<comment type="subcellular location">
    <subcellularLocation>
        <location evidence="1">Nucleus</location>
    </subcellularLocation>
</comment>
<dbReference type="GO" id="GO:0000981">
    <property type="term" value="F:DNA-binding transcription factor activity, RNA polymerase II-specific"/>
    <property type="evidence" value="ECO:0007669"/>
    <property type="project" value="InterPro"/>
</dbReference>
<dbReference type="PANTHER" id="PTHR31001:SF85">
    <property type="entry name" value="ZN(II)2CYS6 TRANSCRIPTION FACTOR (EUROFUNG)"/>
    <property type="match status" value="1"/>
</dbReference>
<dbReference type="AlphaFoldDB" id="A0A093VGA0"/>
<dbReference type="SMART" id="SM00066">
    <property type="entry name" value="GAL4"/>
    <property type="match status" value="1"/>
</dbReference>
<dbReference type="HOGENOM" id="CLU_004083_5_3_1"/>